<keyword evidence="8" id="KW-0547">Nucleotide-binding</keyword>
<dbReference type="InterPro" id="IPR005467">
    <property type="entry name" value="His_kinase_dom"/>
</dbReference>
<keyword evidence="6" id="KW-0808">Transferase</keyword>
<gene>
    <name evidence="16" type="ORF">C4886_08930</name>
</gene>
<comment type="catalytic activity">
    <reaction evidence="1">
        <text>ATP + protein L-histidine = ADP + protein N-phospho-L-histidine.</text>
        <dbReference type="EC" id="2.7.13.3"/>
    </reaction>
</comment>
<name>A0A367FZE0_9FIRM</name>
<keyword evidence="11 14" id="KW-1133">Transmembrane helix</keyword>
<comment type="caution">
    <text evidence="16">The sequence shown here is derived from an EMBL/GenBank/DDBJ whole genome shotgun (WGS) entry which is preliminary data.</text>
</comment>
<dbReference type="Proteomes" id="UP000253208">
    <property type="component" value="Unassembled WGS sequence"/>
</dbReference>
<dbReference type="SMART" id="SM00387">
    <property type="entry name" value="HATPase_c"/>
    <property type="match status" value="1"/>
</dbReference>
<evidence type="ECO:0000256" key="13">
    <source>
        <dbReference type="ARBA" id="ARBA00023136"/>
    </source>
</evidence>
<evidence type="ECO:0000256" key="11">
    <source>
        <dbReference type="ARBA" id="ARBA00022989"/>
    </source>
</evidence>
<proteinExistence type="predicted"/>
<dbReference type="Pfam" id="PF00512">
    <property type="entry name" value="HisKA"/>
    <property type="match status" value="1"/>
</dbReference>
<keyword evidence="4" id="KW-1003">Cell membrane</keyword>
<dbReference type="CDD" id="cd00082">
    <property type="entry name" value="HisKA"/>
    <property type="match status" value="1"/>
</dbReference>
<keyword evidence="9 16" id="KW-0418">Kinase</keyword>
<evidence type="ECO:0000256" key="14">
    <source>
        <dbReference type="SAM" id="Phobius"/>
    </source>
</evidence>
<evidence type="ECO:0000259" key="15">
    <source>
        <dbReference type="PROSITE" id="PS50109"/>
    </source>
</evidence>
<protein>
    <recommendedName>
        <fullName evidence="3">histidine kinase</fullName>
        <ecNumber evidence="3">2.7.13.3</ecNumber>
    </recommendedName>
</protein>
<feature type="transmembrane region" description="Helical" evidence="14">
    <location>
        <begin position="455"/>
        <end position="474"/>
    </location>
</feature>
<feature type="transmembrane region" description="Helical" evidence="14">
    <location>
        <begin position="552"/>
        <end position="570"/>
    </location>
</feature>
<evidence type="ECO:0000256" key="6">
    <source>
        <dbReference type="ARBA" id="ARBA00022679"/>
    </source>
</evidence>
<dbReference type="RefSeq" id="WP_114002143.1">
    <property type="nucleotide sequence ID" value="NZ_PSQG01000011.1"/>
</dbReference>
<dbReference type="InterPro" id="IPR050398">
    <property type="entry name" value="HssS/ArlS-like"/>
</dbReference>
<dbReference type="GO" id="GO:0000155">
    <property type="term" value="F:phosphorelay sensor kinase activity"/>
    <property type="evidence" value="ECO:0007669"/>
    <property type="project" value="InterPro"/>
</dbReference>
<evidence type="ECO:0000256" key="1">
    <source>
        <dbReference type="ARBA" id="ARBA00000085"/>
    </source>
</evidence>
<dbReference type="Gene3D" id="1.10.287.130">
    <property type="match status" value="1"/>
</dbReference>
<dbReference type="PANTHER" id="PTHR45528:SF1">
    <property type="entry name" value="SENSOR HISTIDINE KINASE CPXA"/>
    <property type="match status" value="1"/>
</dbReference>
<dbReference type="InterPro" id="IPR003594">
    <property type="entry name" value="HATPase_dom"/>
</dbReference>
<feature type="transmembrane region" description="Helical" evidence="14">
    <location>
        <begin position="576"/>
        <end position="595"/>
    </location>
</feature>
<evidence type="ECO:0000256" key="3">
    <source>
        <dbReference type="ARBA" id="ARBA00012438"/>
    </source>
</evidence>
<evidence type="ECO:0000256" key="4">
    <source>
        <dbReference type="ARBA" id="ARBA00022475"/>
    </source>
</evidence>
<keyword evidence="5" id="KW-0597">Phosphoprotein</keyword>
<reference evidence="16 17" key="1">
    <citation type="submission" date="2018-02" db="EMBL/GenBank/DDBJ databases">
        <title>Complete genome sequencing of Faecalibacterium prausnitzii strains isolated from the human gut.</title>
        <authorList>
            <person name="Fitzgerald B.C."/>
            <person name="Shkoporov A.N."/>
            <person name="Ross P.R."/>
            <person name="Hill C."/>
        </authorList>
    </citation>
    <scope>NUCLEOTIDE SEQUENCE [LARGE SCALE GENOMIC DNA]</scope>
    <source>
        <strain evidence="16 17">APC942/31-1</strain>
    </source>
</reference>
<dbReference type="EC" id="2.7.13.3" evidence="3"/>
<dbReference type="InterPro" id="IPR003661">
    <property type="entry name" value="HisK_dim/P_dom"/>
</dbReference>
<evidence type="ECO:0000256" key="5">
    <source>
        <dbReference type="ARBA" id="ARBA00022553"/>
    </source>
</evidence>
<dbReference type="Gene3D" id="3.30.565.10">
    <property type="entry name" value="Histidine kinase-like ATPase, C-terminal domain"/>
    <property type="match status" value="1"/>
</dbReference>
<dbReference type="PROSITE" id="PS50109">
    <property type="entry name" value="HIS_KIN"/>
    <property type="match status" value="1"/>
</dbReference>
<evidence type="ECO:0000256" key="7">
    <source>
        <dbReference type="ARBA" id="ARBA00022692"/>
    </source>
</evidence>
<keyword evidence="10" id="KW-0067">ATP-binding</keyword>
<dbReference type="Pfam" id="PF02518">
    <property type="entry name" value="HATPase_c"/>
    <property type="match status" value="1"/>
</dbReference>
<organism evidence="16 17">
    <name type="scientific">Blautia obeum</name>
    <dbReference type="NCBI Taxonomy" id="40520"/>
    <lineage>
        <taxon>Bacteria</taxon>
        <taxon>Bacillati</taxon>
        <taxon>Bacillota</taxon>
        <taxon>Clostridia</taxon>
        <taxon>Lachnospirales</taxon>
        <taxon>Lachnospiraceae</taxon>
        <taxon>Blautia</taxon>
    </lineage>
</organism>
<dbReference type="GO" id="GO:0005524">
    <property type="term" value="F:ATP binding"/>
    <property type="evidence" value="ECO:0007669"/>
    <property type="project" value="UniProtKB-KW"/>
</dbReference>
<dbReference type="GO" id="GO:0005886">
    <property type="term" value="C:plasma membrane"/>
    <property type="evidence" value="ECO:0007669"/>
    <property type="project" value="UniProtKB-SubCell"/>
</dbReference>
<comment type="subcellular location">
    <subcellularLocation>
        <location evidence="2">Cell membrane</location>
        <topology evidence="2">Multi-pass membrane protein</topology>
    </subcellularLocation>
</comment>
<feature type="transmembrane region" description="Helical" evidence="14">
    <location>
        <begin position="486"/>
        <end position="507"/>
    </location>
</feature>
<dbReference type="AlphaFoldDB" id="A0A367FZE0"/>
<evidence type="ECO:0000256" key="10">
    <source>
        <dbReference type="ARBA" id="ARBA00022840"/>
    </source>
</evidence>
<keyword evidence="12" id="KW-0902">Two-component regulatory system</keyword>
<evidence type="ECO:0000313" key="17">
    <source>
        <dbReference type="Proteomes" id="UP000253208"/>
    </source>
</evidence>
<dbReference type="EMBL" id="PSQG01000011">
    <property type="protein sequence ID" value="RCH43812.1"/>
    <property type="molecule type" value="Genomic_DNA"/>
</dbReference>
<dbReference type="SMART" id="SM00388">
    <property type="entry name" value="HisKA"/>
    <property type="match status" value="1"/>
</dbReference>
<feature type="domain" description="Histidine kinase" evidence="15">
    <location>
        <begin position="663"/>
        <end position="877"/>
    </location>
</feature>
<accession>A0A367FZE0</accession>
<dbReference type="SUPFAM" id="SSF55874">
    <property type="entry name" value="ATPase domain of HSP90 chaperone/DNA topoisomerase II/histidine kinase"/>
    <property type="match status" value="1"/>
</dbReference>
<evidence type="ECO:0000256" key="9">
    <source>
        <dbReference type="ARBA" id="ARBA00022777"/>
    </source>
</evidence>
<dbReference type="PANTHER" id="PTHR45528">
    <property type="entry name" value="SENSOR HISTIDINE KINASE CPXA"/>
    <property type="match status" value="1"/>
</dbReference>
<sequence>MNKNKHTEKNRSFMRIPALVLALILPLIMVFSAALVIQAGIRMDSAEDLKTKDYFQTSAFADSFYSKASAILSGISAREILDKTNEDAYIDLGELYNGDSLSFKNTSGLAYSFNDLKEWSSQTIHSNDDWIVLGLTTPEGETKYMYYSDFKKALEDGTLQLNANSGALKHEGISQKDWTERILSALSAEYADGGIQSQEPLKNITDKNGNVVYTDVADMLTPIFEIPCAPEGYDSLLDYMNSTSSKTRNFKGNLNDAFEQLDNARDLFSSWTEAAQTLDEYSNDNSNLHYAYTDNTSQKIFTNTDAAYTSDLTDISGFSDKKPYVFLSVNEAATDEKNARNGLMNLNLSAAANHSVGNWIDLLRNSTYDENCSFLAWIDDTNLPVQDSIKTDRQHFLTYRTLFIPATVITMISFLLFIIDFIWLTVHTGRRNSDSGNADTAQPELNFFDRIYTEAAAGLVCIPALGVLTAGLSMQACTYNLVSSLIILGITIFLITCLFWIGYLSLIRRIKARTLWKNSLLRKCLKLPRLCLCKAGKLIDFFSRNTISRIRMVVGLGVFLFLEFFFSALLAASDGWFLMFLLLFLLDLGALFCVYKIALGRELLLDGLKRITDGELTYKIPEKELRGDQKAMAQYINRIGDGLDAAVEKSLKDERMKTELITNVSHDLKTPLTSIINYIDLLKRLNLKDPEALKYLEILDSKAHRLKSLTEDVVEASKASTGNLSLEMTELNFVEMLYQVMGEFEERMKSRHLTLMTHLPDFPAMIYADGRRMWRILENLFGNILKYAMENTRVYAEVLLEKDQVIFTLKNISAQPLNIPAEELTERFIRGDVARNTEGSGLGLSIAQSLTQLQGGTFKLYLDGDLFKVCLSFPLKISPTVLSAPEDPHSEAHS</sequence>
<dbReference type="InterPro" id="IPR036890">
    <property type="entry name" value="HATPase_C_sf"/>
</dbReference>
<keyword evidence="7 14" id="KW-0812">Transmembrane</keyword>
<dbReference type="SUPFAM" id="SSF47384">
    <property type="entry name" value="Homodimeric domain of signal transducing histidine kinase"/>
    <property type="match status" value="1"/>
</dbReference>
<keyword evidence="13 14" id="KW-0472">Membrane</keyword>
<feature type="transmembrane region" description="Helical" evidence="14">
    <location>
        <begin position="402"/>
        <end position="426"/>
    </location>
</feature>
<dbReference type="InterPro" id="IPR036097">
    <property type="entry name" value="HisK_dim/P_sf"/>
</dbReference>
<evidence type="ECO:0000313" key="16">
    <source>
        <dbReference type="EMBL" id="RCH43812.1"/>
    </source>
</evidence>
<evidence type="ECO:0000256" key="12">
    <source>
        <dbReference type="ARBA" id="ARBA00023012"/>
    </source>
</evidence>
<evidence type="ECO:0000256" key="2">
    <source>
        <dbReference type="ARBA" id="ARBA00004651"/>
    </source>
</evidence>
<evidence type="ECO:0000256" key="8">
    <source>
        <dbReference type="ARBA" id="ARBA00022741"/>
    </source>
</evidence>